<reference evidence="7" key="1">
    <citation type="submission" date="2022-02" db="EMBL/GenBank/DDBJ databases">
        <title>Atlantic sturgeon de novo genome assembly.</title>
        <authorList>
            <person name="Stock M."/>
            <person name="Klopp C."/>
            <person name="Guiguen Y."/>
            <person name="Cabau C."/>
            <person name="Parinello H."/>
            <person name="Santidrian Yebra-Pimentel E."/>
            <person name="Kuhl H."/>
            <person name="Dirks R.P."/>
            <person name="Guessner J."/>
            <person name="Wuertz S."/>
            <person name="Du K."/>
            <person name="Schartl M."/>
        </authorList>
    </citation>
    <scope>NUCLEOTIDE SEQUENCE</scope>
    <source>
        <strain evidence="7">STURGEONOMICS-FGT-2020</strain>
        <tissue evidence="7">Whole blood</tissue>
    </source>
</reference>
<accession>A0AAD8CXE8</accession>
<evidence type="ECO:0000256" key="1">
    <source>
        <dbReference type="ARBA" id="ARBA00022614"/>
    </source>
</evidence>
<dbReference type="PROSITE" id="PS51450">
    <property type="entry name" value="LRR"/>
    <property type="match status" value="1"/>
</dbReference>
<keyword evidence="8" id="KW-1185">Reference proteome</keyword>
<comment type="caution">
    <text evidence="7">The sequence shown here is derived from an EMBL/GenBank/DDBJ whole genome shotgun (WGS) entry which is preliminary data.</text>
</comment>
<dbReference type="CDD" id="cd00116">
    <property type="entry name" value="LRR_RI"/>
    <property type="match status" value="1"/>
</dbReference>
<dbReference type="Pfam" id="PF13516">
    <property type="entry name" value="LRR_6"/>
    <property type="match status" value="1"/>
</dbReference>
<gene>
    <name evidence="7" type="primary">PPP1R37</name>
    <name evidence="7" type="ORF">AOXY_G22566</name>
</gene>
<dbReference type="InterPro" id="IPR032675">
    <property type="entry name" value="LRR_dom_sf"/>
</dbReference>
<evidence type="ECO:0000256" key="2">
    <source>
        <dbReference type="ARBA" id="ARBA00022737"/>
    </source>
</evidence>
<protein>
    <recommendedName>
        <fullName evidence="4">Protein phosphatase 1 regulatory subunit 37</fullName>
    </recommendedName>
    <alternativeName>
        <fullName evidence="5">Leucine-rich repeat-containing protein 68</fullName>
    </alternativeName>
</protein>
<dbReference type="SUPFAM" id="SSF52047">
    <property type="entry name" value="RNI-like"/>
    <property type="match status" value="1"/>
</dbReference>
<dbReference type="EMBL" id="JAGXEW010000023">
    <property type="protein sequence ID" value="KAK1158815.1"/>
    <property type="molecule type" value="Genomic_DNA"/>
</dbReference>
<keyword evidence="1" id="KW-0433">Leucine-rich repeat</keyword>
<dbReference type="InterPro" id="IPR051279">
    <property type="entry name" value="PP1-Reg/Actin-Interact_Protein"/>
</dbReference>
<evidence type="ECO:0000256" key="4">
    <source>
        <dbReference type="ARBA" id="ARBA00040684"/>
    </source>
</evidence>
<dbReference type="PANTHER" id="PTHR24112:SF9">
    <property type="entry name" value="PROTEIN PHOSPHATASE 1 REGULATORY SUBUNIT 37"/>
    <property type="match status" value="1"/>
</dbReference>
<evidence type="ECO:0000256" key="5">
    <source>
        <dbReference type="ARBA" id="ARBA00041209"/>
    </source>
</evidence>
<evidence type="ECO:0000256" key="3">
    <source>
        <dbReference type="ARBA" id="ARBA00038315"/>
    </source>
</evidence>
<feature type="compositionally biased region" description="Basic and acidic residues" evidence="6">
    <location>
        <begin position="18"/>
        <end position="28"/>
    </location>
</feature>
<dbReference type="InterPro" id="IPR001611">
    <property type="entry name" value="Leu-rich_rpt"/>
</dbReference>
<keyword evidence="2" id="KW-0677">Repeat</keyword>
<dbReference type="SMART" id="SM00368">
    <property type="entry name" value="LRR_RI"/>
    <property type="match status" value="6"/>
</dbReference>
<name>A0AAD8CXE8_ACIOX</name>
<comment type="similarity">
    <text evidence="3">Belongs to the PPP1R37 family.</text>
</comment>
<dbReference type="PANTHER" id="PTHR24112">
    <property type="entry name" value="LEUCINE-RICH REPEAT, ISOFORM F-RELATED"/>
    <property type="match status" value="1"/>
</dbReference>
<evidence type="ECO:0000313" key="7">
    <source>
        <dbReference type="EMBL" id="KAK1158815.1"/>
    </source>
</evidence>
<organism evidence="7 8">
    <name type="scientific">Acipenser oxyrinchus oxyrinchus</name>
    <dbReference type="NCBI Taxonomy" id="40147"/>
    <lineage>
        <taxon>Eukaryota</taxon>
        <taxon>Metazoa</taxon>
        <taxon>Chordata</taxon>
        <taxon>Craniata</taxon>
        <taxon>Vertebrata</taxon>
        <taxon>Euteleostomi</taxon>
        <taxon>Actinopterygii</taxon>
        <taxon>Chondrostei</taxon>
        <taxon>Acipenseriformes</taxon>
        <taxon>Acipenseridae</taxon>
        <taxon>Acipenser</taxon>
    </lineage>
</organism>
<dbReference type="Proteomes" id="UP001230051">
    <property type="component" value="Unassembled WGS sequence"/>
</dbReference>
<sequence>MTGSEEDNNAELTASPQSEKKCRGEKHVSFPPDEEIVSGFAERKDLLRDVDSITLKEIIASYKQSCEKHQVEPKPKLLEQLQIITDLHSRVRCLDLKGERLDYQACESLEGLLKLLQYEFINLQEAELDENGASALFDMISYYESATHLNISCNKRIGALGWRSLSHLIQQSSCLWRLDACNTPVLEYPAQAMSRALQSSRLAVLHFEKTCVSGRPLFTLVSALKLNTALQELYLADNDLNSFQDSMQLGDLLKYNHSLRVLDLSNNLISDTGLEDICEGLKVQKTGLRKLVLWNNRLTFKGMTHLARALPSVASLETLNLGQNILHNKGIQRLKDALIVNRSLLQLGLASTKITCEGAVALAEFIAESPRIQRLDVRKNLIRAGGLMALSLALQINHSLIRVDLDKNVKKEKEEFLVETQKTVLQEIWNNCMRNAAAAKHRMTSSAHSDQG</sequence>
<evidence type="ECO:0000256" key="6">
    <source>
        <dbReference type="SAM" id="MobiDB-lite"/>
    </source>
</evidence>
<dbReference type="Gene3D" id="3.80.10.10">
    <property type="entry name" value="Ribonuclease Inhibitor"/>
    <property type="match status" value="2"/>
</dbReference>
<proteinExistence type="inferred from homology"/>
<evidence type="ECO:0000313" key="8">
    <source>
        <dbReference type="Proteomes" id="UP001230051"/>
    </source>
</evidence>
<dbReference type="AlphaFoldDB" id="A0AAD8CXE8"/>
<feature type="region of interest" description="Disordered" evidence="6">
    <location>
        <begin position="1"/>
        <end position="29"/>
    </location>
</feature>